<dbReference type="GeneID" id="106001743"/>
<feature type="compositionally biased region" description="Basic and acidic residues" evidence="1">
    <location>
        <begin position="882"/>
        <end position="941"/>
    </location>
</feature>
<dbReference type="Proteomes" id="UP000081671">
    <property type="component" value="Unplaced"/>
</dbReference>
<dbReference type="OrthoDB" id="10263316at2759"/>
<dbReference type="Pfam" id="PF14646">
    <property type="entry name" value="MYCBPAP"/>
    <property type="match status" value="1"/>
</dbReference>
<feature type="region of interest" description="Disordered" evidence="1">
    <location>
        <begin position="199"/>
        <end position="225"/>
    </location>
</feature>
<dbReference type="KEGG" id="dord:106001743"/>
<reference evidence="3" key="1">
    <citation type="submission" date="2025-08" db="UniProtKB">
        <authorList>
            <consortium name="RefSeq"/>
        </authorList>
    </citation>
    <scope>IDENTIFICATION</scope>
    <source>
        <tissue evidence="3">Kidney</tissue>
    </source>
</reference>
<dbReference type="PANTHER" id="PTHR48421:SF1">
    <property type="entry name" value="MYCBP-ASSOCIATED PROTEIN"/>
    <property type="match status" value="1"/>
</dbReference>
<gene>
    <name evidence="3" type="primary">Mycbpap</name>
</gene>
<dbReference type="Gene3D" id="2.60.40.10">
    <property type="entry name" value="Immunoglobulins"/>
    <property type="match status" value="1"/>
</dbReference>
<feature type="compositionally biased region" description="Basic and acidic residues" evidence="1">
    <location>
        <begin position="200"/>
        <end position="215"/>
    </location>
</feature>
<feature type="region of interest" description="Disordered" evidence="1">
    <location>
        <begin position="682"/>
        <end position="702"/>
    </location>
</feature>
<dbReference type="RefSeq" id="XP_012892191.1">
    <property type="nucleotide sequence ID" value="XM_013036737.1"/>
</dbReference>
<feature type="region of interest" description="Disordered" evidence="1">
    <location>
        <begin position="44"/>
        <end position="74"/>
    </location>
</feature>
<dbReference type="PANTHER" id="PTHR48421">
    <property type="entry name" value="MYCBP-ASSOCIATED PROTEIN"/>
    <property type="match status" value="1"/>
</dbReference>
<sequence>MVAYMCPAIPGTQFTDVTDKLATGGGTMKAIKKESRIKMLTSRLVESTDAVKDRKRAKAPEQPTPPIQEEPEPVSNVLQGDDILALGIKKEDLEKQHIPQLIRPEDKPAITQKFIIRKLKPKDLRKKVSHLVAHSTNPDMTAKPLDYSGLGDKLDDGDQILPHHILGSLQDFKRIALARGNIKLAEMIHIEPYQKTVISAKEEPEPKAPKEEKRPPWAPPPQHNSLKNWQRHVTLWKKQQEALSEHLNKPVNDLLMHSGETYRRIQEERELISRVLPMQYNEKVRTRPLSALAWTAAGFWSPLECLGDEMTGVIMTKTKTQYGLVEPITHIRKPCSIQMEIGLLDKKDAWYRYTWDRSLFLIYRRKELKDLMAELDFSQQDIDGLEVVGQGQSFSSQTVDDYSVFERNAESSSSEDTISEVSSQGIDGEKLSGSRDLLSCYPDSGPMPILGPSLMFCGKPAVWIRNSNPKGKRNVGIAVRLTFENLEGEKTSSELTVVNNGTVAIWYDWRRQPQMDCFQDLKRNRMQRFYFNNREGVILPGEMKKFTFFFKSVNAGVFRESWEFGTHPTLLGGSILQVNLLAVSLAQDIFREERLSLENELNAQEAVTVAKSMLEEILRGVLSPERTPSPVDACLTEEQLFQHKHPQLYYKHQVIQNLHQLWHEYIILPFKAQDLRLNQDEHLSPKARGTTAPTAYKGKKSPAEHLAHIRSLLMEPSQQERDGYRDSRDSSLPQRHGGDLRFSQRRSIIEEVLVEESPELEDTRNPWESDSLPLPEWNLSLVDFRKAVMTLPEEHQRESALAQLNKAALELCQDQMPLQSNLLHQLCLQLWRDMIDSMVGHSLWLRVVLGLPEKETIYVEVPEETGRKLSPTSEAKTPTVKVGKEERKGAAQEKKQLGVREKDDKKGLKTPGKEDRLNSKKQKAKDEKKVIKTSSRDRLASEDPAAMDTTTSSQEPTDPQVMEKYIRRLYTEVYGLLESLLSDMMVLADEISSMTVYNS</sequence>
<feature type="compositionally biased region" description="Basic and acidic residues" evidence="1">
    <location>
        <begin position="718"/>
        <end position="729"/>
    </location>
</feature>
<evidence type="ECO:0000313" key="3">
    <source>
        <dbReference type="RefSeq" id="XP_012892191.1"/>
    </source>
</evidence>
<accession>A0A1S3GTQ7</accession>
<organism evidence="2 3">
    <name type="scientific">Dipodomys ordii</name>
    <name type="common">Ord's kangaroo rat</name>
    <dbReference type="NCBI Taxonomy" id="10020"/>
    <lineage>
        <taxon>Eukaryota</taxon>
        <taxon>Metazoa</taxon>
        <taxon>Chordata</taxon>
        <taxon>Craniata</taxon>
        <taxon>Vertebrata</taxon>
        <taxon>Euteleostomi</taxon>
        <taxon>Mammalia</taxon>
        <taxon>Eutheria</taxon>
        <taxon>Euarchontoglires</taxon>
        <taxon>Glires</taxon>
        <taxon>Rodentia</taxon>
        <taxon>Castorimorpha</taxon>
        <taxon>Heteromyidae</taxon>
        <taxon>Dipodomyinae</taxon>
        <taxon>Dipodomys</taxon>
    </lineage>
</organism>
<feature type="region of interest" description="Disordered" evidence="1">
    <location>
        <begin position="866"/>
        <end position="960"/>
    </location>
</feature>
<protein>
    <submittedName>
        <fullName evidence="3">MYCBP-associated protein</fullName>
    </submittedName>
</protein>
<dbReference type="CTD" id="84073"/>
<proteinExistence type="predicted"/>
<feature type="region of interest" description="Disordered" evidence="1">
    <location>
        <begin position="714"/>
        <end position="738"/>
    </location>
</feature>
<dbReference type="InterPro" id="IPR013783">
    <property type="entry name" value="Ig-like_fold"/>
</dbReference>
<evidence type="ECO:0000256" key="1">
    <source>
        <dbReference type="SAM" id="MobiDB-lite"/>
    </source>
</evidence>
<dbReference type="InterPro" id="IPR032707">
    <property type="entry name" value="MYCBPAP"/>
</dbReference>
<evidence type="ECO:0000313" key="2">
    <source>
        <dbReference type="Proteomes" id="UP000081671"/>
    </source>
</evidence>
<feature type="compositionally biased region" description="Low complexity" evidence="1">
    <location>
        <begin position="410"/>
        <end position="423"/>
    </location>
</feature>
<dbReference type="FunCoup" id="A0A1S3GTQ7">
    <property type="interactions" value="157"/>
</dbReference>
<keyword evidence="2" id="KW-1185">Reference proteome</keyword>
<dbReference type="InParanoid" id="A0A1S3GTQ7"/>
<feature type="compositionally biased region" description="Polar residues" evidence="1">
    <location>
        <begin position="948"/>
        <end position="957"/>
    </location>
</feature>
<name>A0A1S3GTQ7_DIPOR</name>
<feature type="region of interest" description="Disordered" evidence="1">
    <location>
        <begin position="406"/>
        <end position="430"/>
    </location>
</feature>
<dbReference type="AlphaFoldDB" id="A0A1S3GTQ7"/>